<dbReference type="Gene3D" id="2.40.30.10">
    <property type="entry name" value="Translation factors"/>
    <property type="match status" value="1"/>
</dbReference>
<dbReference type="Pfam" id="PF00297">
    <property type="entry name" value="Ribosomal_L3"/>
    <property type="match status" value="1"/>
</dbReference>
<evidence type="ECO:0000256" key="5">
    <source>
        <dbReference type="ARBA" id="ARBA00023274"/>
    </source>
</evidence>
<dbReference type="EMBL" id="MHOD01000001">
    <property type="protein sequence ID" value="OGZ58777.1"/>
    <property type="molecule type" value="Genomic_DNA"/>
</dbReference>
<gene>
    <name evidence="7" type="primary">rplC</name>
    <name evidence="9" type="ORF">A2827_00645</name>
</gene>
<keyword evidence="3 7" id="KW-0694">RNA-binding</keyword>
<comment type="caution">
    <text evidence="9">The sequence shown here is derived from an EMBL/GenBank/DDBJ whole genome shotgun (WGS) entry which is preliminary data.</text>
</comment>
<reference evidence="9 10" key="1">
    <citation type="journal article" date="2016" name="Nat. Commun.">
        <title>Thousands of microbial genomes shed light on interconnected biogeochemical processes in an aquifer system.</title>
        <authorList>
            <person name="Anantharaman K."/>
            <person name="Brown C.T."/>
            <person name="Hug L.A."/>
            <person name="Sharon I."/>
            <person name="Castelle C.J."/>
            <person name="Probst A.J."/>
            <person name="Thomas B.C."/>
            <person name="Singh A."/>
            <person name="Wilkins M.J."/>
            <person name="Karaoz U."/>
            <person name="Brodie E.L."/>
            <person name="Williams K.H."/>
            <person name="Hubbard S.S."/>
            <person name="Banfield J.F."/>
        </authorList>
    </citation>
    <scope>NUCLEOTIDE SEQUENCE [LARGE SCALE GENOMIC DNA]</scope>
</reference>
<keyword evidence="2 7" id="KW-0699">rRNA-binding</keyword>
<feature type="compositionally biased region" description="Basic residues" evidence="8">
    <location>
        <begin position="148"/>
        <end position="157"/>
    </location>
</feature>
<evidence type="ECO:0000256" key="6">
    <source>
        <dbReference type="ARBA" id="ARBA00035243"/>
    </source>
</evidence>
<dbReference type="SUPFAM" id="SSF50447">
    <property type="entry name" value="Translation proteins"/>
    <property type="match status" value="1"/>
</dbReference>
<dbReference type="STRING" id="1802158.A2827_00645"/>
<dbReference type="GO" id="GO:0006412">
    <property type="term" value="P:translation"/>
    <property type="evidence" value="ECO:0007669"/>
    <property type="project" value="UniProtKB-UniRule"/>
</dbReference>
<evidence type="ECO:0000313" key="10">
    <source>
        <dbReference type="Proteomes" id="UP000177932"/>
    </source>
</evidence>
<dbReference type="PANTHER" id="PTHR11229:SF16">
    <property type="entry name" value="LARGE RIBOSOMAL SUBUNIT PROTEIN UL3C"/>
    <property type="match status" value="1"/>
</dbReference>
<organism evidence="9 10">
    <name type="scientific">Candidatus Spechtbacteria bacterium RIFCSPHIGHO2_01_FULL_43_30</name>
    <dbReference type="NCBI Taxonomy" id="1802158"/>
    <lineage>
        <taxon>Bacteria</taxon>
        <taxon>Candidatus Spechtiibacteriota</taxon>
    </lineage>
</organism>
<dbReference type="AlphaFoldDB" id="A0A1G2H8H9"/>
<keyword evidence="5 7" id="KW-0687">Ribonucleoprotein</keyword>
<sequence length="200" mass="21746">MKFLLGTKLGMTQIFMEDGNIAPATLIEAGPVVVTQMKSKDKDGYDAVQVGFGTKSKNKLSKSLKGHFRDLGSFRWVRECRSEEKLKIGDKIDVSAFNAGDEVTLKGVSKGKGFQGVVKRHGFSGLPKTHGTKKKHRSPGSIGSRFPQHTRKGKRMGGRMGHDSVTIKKVEILEIDKENNLLALKGAIPGSRGSLVEIIG</sequence>
<dbReference type="GO" id="GO:0022625">
    <property type="term" value="C:cytosolic large ribosomal subunit"/>
    <property type="evidence" value="ECO:0007669"/>
    <property type="project" value="TreeGrafter"/>
</dbReference>
<dbReference type="NCBIfam" id="TIGR03625">
    <property type="entry name" value="L3_bact"/>
    <property type="match status" value="1"/>
</dbReference>
<name>A0A1G2H8H9_9BACT</name>
<dbReference type="InterPro" id="IPR000597">
    <property type="entry name" value="Ribosomal_uL3"/>
</dbReference>
<evidence type="ECO:0000256" key="7">
    <source>
        <dbReference type="HAMAP-Rule" id="MF_01325"/>
    </source>
</evidence>
<evidence type="ECO:0000256" key="8">
    <source>
        <dbReference type="SAM" id="MobiDB-lite"/>
    </source>
</evidence>
<dbReference type="GO" id="GO:0019843">
    <property type="term" value="F:rRNA binding"/>
    <property type="evidence" value="ECO:0007669"/>
    <property type="project" value="UniProtKB-UniRule"/>
</dbReference>
<comment type="similarity">
    <text evidence="1 7">Belongs to the universal ribosomal protein uL3 family.</text>
</comment>
<dbReference type="Proteomes" id="UP000177932">
    <property type="component" value="Unassembled WGS sequence"/>
</dbReference>
<dbReference type="HAMAP" id="MF_01325_B">
    <property type="entry name" value="Ribosomal_uL3_B"/>
    <property type="match status" value="1"/>
</dbReference>
<proteinExistence type="inferred from homology"/>
<dbReference type="PANTHER" id="PTHR11229">
    <property type="entry name" value="50S RIBOSOMAL PROTEIN L3"/>
    <property type="match status" value="1"/>
</dbReference>
<evidence type="ECO:0000313" key="9">
    <source>
        <dbReference type="EMBL" id="OGZ58777.1"/>
    </source>
</evidence>
<keyword evidence="4 7" id="KW-0689">Ribosomal protein</keyword>
<evidence type="ECO:0000256" key="4">
    <source>
        <dbReference type="ARBA" id="ARBA00022980"/>
    </source>
</evidence>
<accession>A0A1G2H8H9</accession>
<dbReference type="GO" id="GO:0003735">
    <property type="term" value="F:structural constituent of ribosome"/>
    <property type="evidence" value="ECO:0007669"/>
    <property type="project" value="UniProtKB-UniRule"/>
</dbReference>
<evidence type="ECO:0000256" key="2">
    <source>
        <dbReference type="ARBA" id="ARBA00022730"/>
    </source>
</evidence>
<dbReference type="InterPro" id="IPR009000">
    <property type="entry name" value="Transl_B-barrel_sf"/>
</dbReference>
<dbReference type="Gene3D" id="3.30.160.810">
    <property type="match status" value="1"/>
</dbReference>
<comment type="subunit">
    <text evidence="7">Part of the 50S ribosomal subunit. Forms a cluster with proteins L14 and L19.</text>
</comment>
<evidence type="ECO:0000256" key="1">
    <source>
        <dbReference type="ARBA" id="ARBA00006540"/>
    </source>
</evidence>
<protein>
    <recommendedName>
        <fullName evidence="6 7">Large ribosomal subunit protein uL3</fullName>
    </recommendedName>
</protein>
<dbReference type="FunFam" id="2.40.30.10:FF:000004">
    <property type="entry name" value="50S ribosomal protein L3"/>
    <property type="match status" value="1"/>
</dbReference>
<comment type="function">
    <text evidence="7">One of the primary rRNA binding proteins, it binds directly near the 3'-end of the 23S rRNA, where it nucleates assembly of the 50S subunit.</text>
</comment>
<dbReference type="InterPro" id="IPR019927">
    <property type="entry name" value="Ribosomal_uL3_bac/org-type"/>
</dbReference>
<evidence type="ECO:0000256" key="3">
    <source>
        <dbReference type="ARBA" id="ARBA00022884"/>
    </source>
</evidence>
<feature type="region of interest" description="Disordered" evidence="8">
    <location>
        <begin position="119"/>
        <end position="161"/>
    </location>
</feature>